<name>A0A7J7FX09_CAMSI</name>
<evidence type="ECO:0000313" key="1">
    <source>
        <dbReference type="EMBL" id="KAF5932930.1"/>
    </source>
</evidence>
<reference evidence="1 2" key="2">
    <citation type="submission" date="2020-07" db="EMBL/GenBank/DDBJ databases">
        <title>Genome assembly of wild tea tree DASZ reveals pedigree and selection history of tea varieties.</title>
        <authorList>
            <person name="Zhang W."/>
        </authorList>
    </citation>
    <scope>NUCLEOTIDE SEQUENCE [LARGE SCALE GENOMIC DNA]</scope>
    <source>
        <strain evidence="2">cv. G240</strain>
        <tissue evidence="1">Leaf</tissue>
    </source>
</reference>
<keyword evidence="2" id="KW-1185">Reference proteome</keyword>
<dbReference type="Proteomes" id="UP000593564">
    <property type="component" value="Unassembled WGS sequence"/>
</dbReference>
<gene>
    <name evidence="1" type="ORF">HYC85_029101</name>
</gene>
<comment type="caution">
    <text evidence="1">The sequence shown here is derived from an EMBL/GenBank/DDBJ whole genome shotgun (WGS) entry which is preliminary data.</text>
</comment>
<evidence type="ECO:0000313" key="2">
    <source>
        <dbReference type="Proteomes" id="UP000593564"/>
    </source>
</evidence>
<sequence length="135" mass="16019">MGRYWVADGDEFQYPLNPNLHYSHAAVNTMRAEWEFRITRANVFVELCREVNIKFPRRLAIGMPTNTPQLLQRALHRIRDEVNRMTQCLQRSELTKTANERTEDALMDDAHQYFAWSMDVMYESDIEMSDDNDNE</sequence>
<accession>A0A7J7FX09</accession>
<dbReference type="AlphaFoldDB" id="A0A7J7FX09"/>
<reference evidence="2" key="1">
    <citation type="journal article" date="2020" name="Nat. Commun.">
        <title>Genome assembly of wild tea tree DASZ reveals pedigree and selection history of tea varieties.</title>
        <authorList>
            <person name="Zhang W."/>
            <person name="Zhang Y."/>
            <person name="Qiu H."/>
            <person name="Guo Y."/>
            <person name="Wan H."/>
            <person name="Zhang X."/>
            <person name="Scossa F."/>
            <person name="Alseekh S."/>
            <person name="Zhang Q."/>
            <person name="Wang P."/>
            <person name="Xu L."/>
            <person name="Schmidt M.H."/>
            <person name="Jia X."/>
            <person name="Li D."/>
            <person name="Zhu A."/>
            <person name="Guo F."/>
            <person name="Chen W."/>
            <person name="Ni D."/>
            <person name="Usadel B."/>
            <person name="Fernie A.R."/>
            <person name="Wen W."/>
        </authorList>
    </citation>
    <scope>NUCLEOTIDE SEQUENCE [LARGE SCALE GENOMIC DNA]</scope>
    <source>
        <strain evidence="2">cv. G240</strain>
    </source>
</reference>
<protein>
    <submittedName>
        <fullName evidence="1">Uncharacterized protein</fullName>
    </submittedName>
</protein>
<proteinExistence type="predicted"/>
<dbReference type="EMBL" id="JACBKZ010000014">
    <property type="protein sequence ID" value="KAF5932930.1"/>
    <property type="molecule type" value="Genomic_DNA"/>
</dbReference>
<organism evidence="1 2">
    <name type="scientific">Camellia sinensis</name>
    <name type="common">Tea plant</name>
    <name type="synonym">Thea sinensis</name>
    <dbReference type="NCBI Taxonomy" id="4442"/>
    <lineage>
        <taxon>Eukaryota</taxon>
        <taxon>Viridiplantae</taxon>
        <taxon>Streptophyta</taxon>
        <taxon>Embryophyta</taxon>
        <taxon>Tracheophyta</taxon>
        <taxon>Spermatophyta</taxon>
        <taxon>Magnoliopsida</taxon>
        <taxon>eudicotyledons</taxon>
        <taxon>Gunneridae</taxon>
        <taxon>Pentapetalae</taxon>
        <taxon>asterids</taxon>
        <taxon>Ericales</taxon>
        <taxon>Theaceae</taxon>
        <taxon>Camellia</taxon>
    </lineage>
</organism>